<evidence type="ECO:0000256" key="1">
    <source>
        <dbReference type="SAM" id="MobiDB-lite"/>
    </source>
</evidence>
<evidence type="ECO:0000313" key="3">
    <source>
        <dbReference type="Proteomes" id="UP001165083"/>
    </source>
</evidence>
<proteinExistence type="predicted"/>
<organism evidence="2 3">
    <name type="scientific">Phytophthora lilii</name>
    <dbReference type="NCBI Taxonomy" id="2077276"/>
    <lineage>
        <taxon>Eukaryota</taxon>
        <taxon>Sar</taxon>
        <taxon>Stramenopiles</taxon>
        <taxon>Oomycota</taxon>
        <taxon>Peronosporomycetes</taxon>
        <taxon>Peronosporales</taxon>
        <taxon>Peronosporaceae</taxon>
        <taxon>Phytophthora</taxon>
    </lineage>
</organism>
<sequence length="144" mass="16308">MDAASATTTTYVRSLRNNADSKRSLRSSEVIGGIDHESDDSTEERGKTMKKFASILGSVTHLSPEDEVEALTIKANVLLEENLELFKSIKAQGFTSADCEKYLRIPEKLEKKTPQQLKYDSDYLFFVEYKKSEEGRYVKEVGRT</sequence>
<feature type="compositionally biased region" description="Polar residues" evidence="1">
    <location>
        <begin position="1"/>
        <end position="18"/>
    </location>
</feature>
<dbReference type="Proteomes" id="UP001165083">
    <property type="component" value="Unassembled WGS sequence"/>
</dbReference>
<accession>A0A9W6YL12</accession>
<feature type="region of interest" description="Disordered" evidence="1">
    <location>
        <begin position="1"/>
        <end position="46"/>
    </location>
</feature>
<keyword evidence="3" id="KW-1185">Reference proteome</keyword>
<protein>
    <submittedName>
        <fullName evidence="2">Unnamed protein product</fullName>
    </submittedName>
</protein>
<comment type="caution">
    <text evidence="2">The sequence shown here is derived from an EMBL/GenBank/DDBJ whole genome shotgun (WGS) entry which is preliminary data.</text>
</comment>
<name>A0A9W6YL12_9STRA</name>
<evidence type="ECO:0000313" key="2">
    <source>
        <dbReference type="EMBL" id="GMF65950.1"/>
    </source>
</evidence>
<dbReference type="EMBL" id="BSXW01012518">
    <property type="protein sequence ID" value="GMF65950.1"/>
    <property type="molecule type" value="Genomic_DNA"/>
</dbReference>
<reference evidence="2" key="1">
    <citation type="submission" date="2023-04" db="EMBL/GenBank/DDBJ databases">
        <title>Phytophthora lilii NBRC 32176.</title>
        <authorList>
            <person name="Ichikawa N."/>
            <person name="Sato H."/>
            <person name="Tonouchi N."/>
        </authorList>
    </citation>
    <scope>NUCLEOTIDE SEQUENCE</scope>
    <source>
        <strain evidence="2">NBRC 32176</strain>
    </source>
</reference>
<dbReference type="AlphaFoldDB" id="A0A9W6YL12"/>
<gene>
    <name evidence="2" type="ORF">Plil01_001852800</name>
</gene>